<dbReference type="EMBL" id="GBRH01274531">
    <property type="protein sequence ID" value="JAD23364.1"/>
    <property type="molecule type" value="Transcribed_RNA"/>
</dbReference>
<evidence type="ECO:0000313" key="1">
    <source>
        <dbReference type="EMBL" id="JAD23364.1"/>
    </source>
</evidence>
<reference evidence="1" key="2">
    <citation type="journal article" date="2015" name="Data Brief">
        <title>Shoot transcriptome of the giant reed, Arundo donax.</title>
        <authorList>
            <person name="Barrero R.A."/>
            <person name="Guerrero F.D."/>
            <person name="Moolhuijzen P."/>
            <person name="Goolsby J.A."/>
            <person name="Tidwell J."/>
            <person name="Bellgard S.E."/>
            <person name="Bellgard M.I."/>
        </authorList>
    </citation>
    <scope>NUCLEOTIDE SEQUENCE</scope>
    <source>
        <tissue evidence="1">Shoot tissue taken approximately 20 cm above the soil surface</tissue>
    </source>
</reference>
<sequence length="67" mass="7475">MDKAIWPKRLGTTRRNFSTTFCSSTGSPSESSTVTMLVRRSTKSSTDSPSWKEMASNSFRSCYALDL</sequence>
<proteinExistence type="predicted"/>
<dbReference type="AlphaFoldDB" id="A0A0A8YBM4"/>
<name>A0A0A8YBM4_ARUDO</name>
<accession>A0A0A8YBM4</accession>
<protein>
    <submittedName>
        <fullName evidence="1">Uncharacterized protein</fullName>
    </submittedName>
</protein>
<organism evidence="1">
    <name type="scientific">Arundo donax</name>
    <name type="common">Giant reed</name>
    <name type="synonym">Donax arundinaceus</name>
    <dbReference type="NCBI Taxonomy" id="35708"/>
    <lineage>
        <taxon>Eukaryota</taxon>
        <taxon>Viridiplantae</taxon>
        <taxon>Streptophyta</taxon>
        <taxon>Embryophyta</taxon>
        <taxon>Tracheophyta</taxon>
        <taxon>Spermatophyta</taxon>
        <taxon>Magnoliopsida</taxon>
        <taxon>Liliopsida</taxon>
        <taxon>Poales</taxon>
        <taxon>Poaceae</taxon>
        <taxon>PACMAD clade</taxon>
        <taxon>Arundinoideae</taxon>
        <taxon>Arundineae</taxon>
        <taxon>Arundo</taxon>
    </lineage>
</organism>
<reference evidence="1" key="1">
    <citation type="submission" date="2014-09" db="EMBL/GenBank/DDBJ databases">
        <authorList>
            <person name="Magalhaes I.L.F."/>
            <person name="Oliveira U."/>
            <person name="Santos F.R."/>
            <person name="Vidigal T.H.D.A."/>
            <person name="Brescovit A.D."/>
            <person name="Santos A.J."/>
        </authorList>
    </citation>
    <scope>NUCLEOTIDE SEQUENCE</scope>
    <source>
        <tissue evidence="1">Shoot tissue taken approximately 20 cm above the soil surface</tissue>
    </source>
</reference>